<dbReference type="SUPFAM" id="SSF55486">
    <property type="entry name" value="Metalloproteases ('zincins'), catalytic domain"/>
    <property type="match status" value="1"/>
</dbReference>
<proteinExistence type="predicted"/>
<dbReference type="InterPro" id="IPR034035">
    <property type="entry name" value="Astacin-like_dom"/>
</dbReference>
<dbReference type="InterPro" id="IPR001506">
    <property type="entry name" value="Peptidase_M12A"/>
</dbReference>
<evidence type="ECO:0000259" key="2">
    <source>
        <dbReference type="PROSITE" id="PS51864"/>
    </source>
</evidence>
<organism evidence="3">
    <name type="scientific">Paenibacillus sp. BIHB 4019</name>
    <dbReference type="NCBI Taxonomy" id="1870819"/>
    <lineage>
        <taxon>Bacteria</taxon>
        <taxon>Bacillati</taxon>
        <taxon>Bacillota</taxon>
        <taxon>Bacilli</taxon>
        <taxon>Bacillales</taxon>
        <taxon>Paenibacillaceae</taxon>
        <taxon>Paenibacillus</taxon>
    </lineage>
</organism>
<dbReference type="InterPro" id="IPR024079">
    <property type="entry name" value="MetalloPept_cat_dom_sf"/>
</dbReference>
<feature type="active site" evidence="1">
    <location>
        <position position="170"/>
    </location>
</feature>
<sequence>MAEPLPEVYANDLFEKGVAETGYVYLADHTTPIKVDYVEYDKLAIVDGDIVVAQADKMRQLKAFVEQESLQQGTDPHVDIIIDMKRLWPRGIVYYAFDANVPAVVLKDIKAAMTAVSNACPGISFILRVTEPNYVSFKMGTGHSSYVGMIGGKQLITLGVNYVLGNIIHEIGHTLGMLHEHTKPNRDTYIKVDMANIAADKQSNFVIINHPQLFKSLQYDWGSIMHYGKGAFALDRAKPTITPTQALPPGTVMGQRTGLSELDAEGINALYNASGATFEQKLS</sequence>
<dbReference type="GO" id="GO:0006508">
    <property type="term" value="P:proteolysis"/>
    <property type="evidence" value="ECO:0007669"/>
    <property type="project" value="UniProtKB-KW"/>
</dbReference>
<dbReference type="InterPro" id="IPR006026">
    <property type="entry name" value="Peptidase_Metallo"/>
</dbReference>
<feature type="domain" description="Peptidase M12A" evidence="2">
    <location>
        <begin position="79"/>
        <end position="274"/>
    </location>
</feature>
<dbReference type="RefSeq" id="WP_099517235.1">
    <property type="nucleotide sequence ID" value="NZ_CP016808.1"/>
</dbReference>
<keyword evidence="1" id="KW-0378">Hydrolase</keyword>
<dbReference type="CDD" id="cd04280">
    <property type="entry name" value="ZnMc_astacin_like"/>
    <property type="match status" value="1"/>
</dbReference>
<keyword evidence="1" id="KW-0862">Zinc</keyword>
<gene>
    <name evidence="3" type="ORF">BBD42_04815</name>
</gene>
<reference evidence="3" key="1">
    <citation type="submission" date="2016-08" db="EMBL/GenBank/DDBJ databases">
        <title>Complete Genome Seqeunce of Paenibacillus sp. BIHB 4019 from tea rhizoplane.</title>
        <authorList>
            <person name="Thakur R."/>
            <person name="Swarnkar M.K."/>
            <person name="Gulati A."/>
        </authorList>
    </citation>
    <scope>NUCLEOTIDE SEQUENCE [LARGE SCALE GENOMIC DNA]</scope>
    <source>
        <strain evidence="3">BIHB4019</strain>
    </source>
</reference>
<dbReference type="AlphaFoldDB" id="A0A1B2DDT8"/>
<dbReference type="GO" id="GO:0008270">
    <property type="term" value="F:zinc ion binding"/>
    <property type="evidence" value="ECO:0007669"/>
    <property type="project" value="UniProtKB-UniRule"/>
</dbReference>
<dbReference type="PANTHER" id="PTHR10127">
    <property type="entry name" value="DISCOIDIN, CUB, EGF, LAMININ , AND ZINC METALLOPROTEASE DOMAIN CONTAINING"/>
    <property type="match status" value="1"/>
</dbReference>
<accession>A0A1B2DDT8</accession>
<evidence type="ECO:0000256" key="1">
    <source>
        <dbReference type="PROSITE-ProRule" id="PRU01211"/>
    </source>
</evidence>
<comment type="caution">
    <text evidence="1">Lacks conserved residue(s) required for the propagation of feature annotation.</text>
</comment>
<dbReference type="PANTHER" id="PTHR10127:SF850">
    <property type="entry name" value="METALLOENDOPEPTIDASE"/>
    <property type="match status" value="1"/>
</dbReference>
<comment type="cofactor">
    <cofactor evidence="1">
        <name>Zn(2+)</name>
        <dbReference type="ChEBI" id="CHEBI:29105"/>
    </cofactor>
    <text evidence="1">Binds 1 zinc ion per subunit.</text>
</comment>
<dbReference type="EMBL" id="CP016808">
    <property type="protein sequence ID" value="ANY65863.1"/>
    <property type="molecule type" value="Genomic_DNA"/>
</dbReference>
<keyword evidence="1" id="KW-0479">Metal-binding</keyword>
<keyword evidence="1" id="KW-0482">Metalloprotease</keyword>
<dbReference type="Gene3D" id="3.40.390.10">
    <property type="entry name" value="Collagenase (Catalytic Domain)"/>
    <property type="match status" value="1"/>
</dbReference>
<dbReference type="SMART" id="SM00235">
    <property type="entry name" value="ZnMc"/>
    <property type="match status" value="1"/>
</dbReference>
<name>A0A1B2DDT8_9BACL</name>
<dbReference type="Pfam" id="PF01400">
    <property type="entry name" value="Astacin"/>
    <property type="match status" value="1"/>
</dbReference>
<evidence type="ECO:0000313" key="3">
    <source>
        <dbReference type="EMBL" id="ANY65863.1"/>
    </source>
</evidence>
<feature type="binding site" evidence="1">
    <location>
        <position position="179"/>
    </location>
    <ligand>
        <name>Zn(2+)</name>
        <dbReference type="ChEBI" id="CHEBI:29105"/>
        <note>catalytic</note>
    </ligand>
</feature>
<dbReference type="GO" id="GO:0004222">
    <property type="term" value="F:metalloendopeptidase activity"/>
    <property type="evidence" value="ECO:0007669"/>
    <property type="project" value="UniProtKB-UniRule"/>
</dbReference>
<keyword evidence="1" id="KW-0645">Protease</keyword>
<dbReference type="PROSITE" id="PS51864">
    <property type="entry name" value="ASTACIN"/>
    <property type="match status" value="1"/>
</dbReference>
<protein>
    <recommendedName>
        <fullName evidence="2">Peptidase M12A domain-containing protein</fullName>
    </recommendedName>
</protein>
<feature type="binding site" evidence="1">
    <location>
        <position position="169"/>
    </location>
    <ligand>
        <name>Zn(2+)</name>
        <dbReference type="ChEBI" id="CHEBI:29105"/>
        <note>catalytic</note>
    </ligand>
</feature>
<feature type="binding site" evidence="1">
    <location>
        <position position="173"/>
    </location>
    <ligand>
        <name>Zn(2+)</name>
        <dbReference type="ChEBI" id="CHEBI:29105"/>
        <note>catalytic</note>
    </ligand>
</feature>
<dbReference type="PRINTS" id="PR00480">
    <property type="entry name" value="ASTACIN"/>
</dbReference>